<feature type="compositionally biased region" description="Basic and acidic residues" evidence="1">
    <location>
        <begin position="61"/>
        <end position="71"/>
    </location>
</feature>
<keyword evidence="3" id="KW-1185">Reference proteome</keyword>
<evidence type="ECO:0000313" key="3">
    <source>
        <dbReference type="Proteomes" id="UP000023152"/>
    </source>
</evidence>
<feature type="compositionally biased region" description="Basic and acidic residues" evidence="1">
    <location>
        <begin position="110"/>
        <end position="124"/>
    </location>
</feature>
<sequence>MKKYMMTAIDALKYVKSKREQSNPNAGFIVQLIKYQASLKIPHAKNEDHKAEEYNADVSHATKHETKHDEETIVSTTPSITIRNEHGNAIQPPNKSTDNQNQNHNHNHHDHNSSHKKSDTRTLDDSSIETDQIAKLSINSKALKSWDKGKRPSIFTAIEKLKRLKTSGRPHHHNREDSTGGHASSNSISFSEDKANEISISLRLQDNNSNQFIEDPSPSLTSLPTPSPAVDLPILPEIETE</sequence>
<protein>
    <submittedName>
        <fullName evidence="2">Uncharacterized protein</fullName>
    </submittedName>
</protein>
<dbReference type="Proteomes" id="UP000023152">
    <property type="component" value="Unassembled WGS sequence"/>
</dbReference>
<dbReference type="InterPro" id="IPR029021">
    <property type="entry name" value="Prot-tyrosine_phosphatase-like"/>
</dbReference>
<reference evidence="2 3" key="1">
    <citation type="journal article" date="2013" name="Curr. Biol.">
        <title>The Genome of the Foraminiferan Reticulomyxa filosa.</title>
        <authorList>
            <person name="Glockner G."/>
            <person name="Hulsmann N."/>
            <person name="Schleicher M."/>
            <person name="Noegel A.A."/>
            <person name="Eichinger L."/>
            <person name="Gallinger C."/>
            <person name="Pawlowski J."/>
            <person name="Sierra R."/>
            <person name="Euteneuer U."/>
            <person name="Pillet L."/>
            <person name="Moustafa A."/>
            <person name="Platzer M."/>
            <person name="Groth M."/>
            <person name="Szafranski K."/>
            <person name="Schliwa M."/>
        </authorList>
    </citation>
    <scope>NUCLEOTIDE SEQUENCE [LARGE SCALE GENOMIC DNA]</scope>
</reference>
<gene>
    <name evidence="2" type="ORF">RFI_06427</name>
</gene>
<feature type="region of interest" description="Disordered" evidence="1">
    <location>
        <begin position="61"/>
        <end position="126"/>
    </location>
</feature>
<feature type="compositionally biased region" description="Polar residues" evidence="1">
    <location>
        <begin position="73"/>
        <end position="82"/>
    </location>
</feature>
<evidence type="ECO:0000256" key="1">
    <source>
        <dbReference type="SAM" id="MobiDB-lite"/>
    </source>
</evidence>
<name>X6NXT4_RETFI</name>
<dbReference type="AlphaFoldDB" id="X6NXT4"/>
<dbReference type="Gene3D" id="3.90.190.10">
    <property type="entry name" value="Protein tyrosine phosphatase superfamily"/>
    <property type="match status" value="1"/>
</dbReference>
<evidence type="ECO:0000313" key="2">
    <source>
        <dbReference type="EMBL" id="ETO30693.1"/>
    </source>
</evidence>
<feature type="compositionally biased region" description="Polar residues" evidence="1">
    <location>
        <begin position="181"/>
        <end position="190"/>
    </location>
</feature>
<dbReference type="EMBL" id="ASPP01005359">
    <property type="protein sequence ID" value="ETO30693.1"/>
    <property type="molecule type" value="Genomic_DNA"/>
</dbReference>
<proteinExistence type="predicted"/>
<feature type="compositionally biased region" description="Basic residues" evidence="1">
    <location>
        <begin position="163"/>
        <end position="173"/>
    </location>
</feature>
<dbReference type="SUPFAM" id="SSF52799">
    <property type="entry name" value="(Phosphotyrosine protein) phosphatases II"/>
    <property type="match status" value="1"/>
</dbReference>
<comment type="caution">
    <text evidence="2">The sequence shown here is derived from an EMBL/GenBank/DDBJ whole genome shotgun (WGS) entry which is preliminary data.</text>
</comment>
<feature type="region of interest" description="Disordered" evidence="1">
    <location>
        <begin position="163"/>
        <end position="241"/>
    </location>
</feature>
<accession>X6NXT4</accession>
<feature type="compositionally biased region" description="Polar residues" evidence="1">
    <location>
        <begin position="198"/>
        <end position="212"/>
    </location>
</feature>
<organism evidence="2 3">
    <name type="scientific">Reticulomyxa filosa</name>
    <dbReference type="NCBI Taxonomy" id="46433"/>
    <lineage>
        <taxon>Eukaryota</taxon>
        <taxon>Sar</taxon>
        <taxon>Rhizaria</taxon>
        <taxon>Retaria</taxon>
        <taxon>Foraminifera</taxon>
        <taxon>Monothalamids</taxon>
        <taxon>Reticulomyxidae</taxon>
        <taxon>Reticulomyxa</taxon>
    </lineage>
</organism>